<protein>
    <recommendedName>
        <fullName evidence="2">N-acetyltransferase domain-containing protein</fullName>
    </recommendedName>
</protein>
<accession>A0A3B0TNT3</accession>
<gene>
    <name evidence="3" type="ORF">MNBD_ACTINO01-550</name>
</gene>
<dbReference type="PANTHER" id="PTHR43072">
    <property type="entry name" value="N-ACETYLTRANSFERASE"/>
    <property type="match status" value="1"/>
</dbReference>
<proteinExistence type="predicted"/>
<evidence type="ECO:0000256" key="1">
    <source>
        <dbReference type="SAM" id="MobiDB-lite"/>
    </source>
</evidence>
<dbReference type="Pfam" id="PF00583">
    <property type="entry name" value="Acetyltransf_1"/>
    <property type="match status" value="1"/>
</dbReference>
<reference evidence="3" key="1">
    <citation type="submission" date="2018-06" db="EMBL/GenBank/DDBJ databases">
        <authorList>
            <person name="Zhirakovskaya E."/>
        </authorList>
    </citation>
    <scope>NUCLEOTIDE SEQUENCE</scope>
</reference>
<evidence type="ECO:0000313" key="3">
    <source>
        <dbReference type="EMBL" id="VAW08696.1"/>
    </source>
</evidence>
<organism evidence="3">
    <name type="scientific">hydrothermal vent metagenome</name>
    <dbReference type="NCBI Taxonomy" id="652676"/>
    <lineage>
        <taxon>unclassified sequences</taxon>
        <taxon>metagenomes</taxon>
        <taxon>ecological metagenomes</taxon>
    </lineage>
</organism>
<feature type="domain" description="N-acetyltransferase" evidence="2">
    <location>
        <begin position="1"/>
        <end position="142"/>
    </location>
</feature>
<dbReference type="Gene3D" id="3.40.630.30">
    <property type="match status" value="1"/>
</dbReference>
<dbReference type="PROSITE" id="PS51186">
    <property type="entry name" value="GNAT"/>
    <property type="match status" value="1"/>
</dbReference>
<dbReference type="GO" id="GO:0016747">
    <property type="term" value="F:acyltransferase activity, transferring groups other than amino-acyl groups"/>
    <property type="evidence" value="ECO:0007669"/>
    <property type="project" value="InterPro"/>
</dbReference>
<dbReference type="CDD" id="cd04301">
    <property type="entry name" value="NAT_SF"/>
    <property type="match status" value="1"/>
</dbReference>
<feature type="region of interest" description="Disordered" evidence="1">
    <location>
        <begin position="139"/>
        <end position="159"/>
    </location>
</feature>
<sequence>MEIRRARPEDVPAIAAYTQDTFEWGDYVPDMIAEWVDDTEGMTMVALVDGKPIAVARTLLLTSNEGWAHGIRVHPDHRGSGVAAALGAPLLKWIRDAGAQIVRLLVEDDNTPSIRHVEKLGFRRTARLMRASRAVGDASANAEGNGVRRGPSPLRARPAKTQDAPLILASWMSSDIGRAMRGLVGEGWRFHTMRLADVEAAARTGSLWEIGSSWAVTAAIEPEFLVAMLETRPDEAYETIGALVDAANNRGAEQISIWLPAIDWVVQAARRTGCDVKPLSVWEYPL</sequence>
<name>A0A3B0TNT3_9ZZZZ</name>
<dbReference type="AlphaFoldDB" id="A0A3B0TNT3"/>
<dbReference type="InterPro" id="IPR000182">
    <property type="entry name" value="GNAT_dom"/>
</dbReference>
<dbReference type="SUPFAM" id="SSF55729">
    <property type="entry name" value="Acyl-CoA N-acyltransferases (Nat)"/>
    <property type="match status" value="1"/>
</dbReference>
<dbReference type="PANTHER" id="PTHR43072:SF60">
    <property type="entry name" value="L-2,4-DIAMINOBUTYRIC ACID ACETYLTRANSFERASE"/>
    <property type="match status" value="1"/>
</dbReference>
<evidence type="ECO:0000259" key="2">
    <source>
        <dbReference type="PROSITE" id="PS51186"/>
    </source>
</evidence>
<dbReference type="EMBL" id="UOEI01000629">
    <property type="protein sequence ID" value="VAW08696.1"/>
    <property type="molecule type" value="Genomic_DNA"/>
</dbReference>
<dbReference type="InterPro" id="IPR016181">
    <property type="entry name" value="Acyl_CoA_acyltransferase"/>
</dbReference>